<keyword evidence="3" id="KW-0677">Repeat</keyword>
<evidence type="ECO:0000256" key="5">
    <source>
        <dbReference type="ARBA" id="ARBA00023043"/>
    </source>
</evidence>
<dbReference type="STRING" id="418985.A0A1V9XHU1"/>
<evidence type="ECO:0000313" key="12">
    <source>
        <dbReference type="EMBL" id="OQR73105.1"/>
    </source>
</evidence>
<dbReference type="InterPro" id="IPR014756">
    <property type="entry name" value="Ig_E-set"/>
</dbReference>
<keyword evidence="5" id="KW-0040">ANK repeat</keyword>
<dbReference type="GO" id="GO:0005634">
    <property type="term" value="C:nucleus"/>
    <property type="evidence" value="ECO:0007669"/>
    <property type="project" value="UniProtKB-SubCell"/>
</dbReference>
<dbReference type="GO" id="GO:0003690">
    <property type="term" value="F:double-stranded DNA binding"/>
    <property type="evidence" value="ECO:0007669"/>
    <property type="project" value="TreeGrafter"/>
</dbReference>
<evidence type="ECO:0000256" key="4">
    <source>
        <dbReference type="ARBA" id="ARBA00023015"/>
    </source>
</evidence>
<evidence type="ECO:0000256" key="6">
    <source>
        <dbReference type="ARBA" id="ARBA00023159"/>
    </source>
</evidence>
<feature type="compositionally biased region" description="Polar residues" evidence="10">
    <location>
        <begin position="85"/>
        <end position="96"/>
    </location>
</feature>
<dbReference type="PANTHER" id="PTHR23335">
    <property type="entry name" value="CALMODULIN-BINDING TRANSCRIPTION ACTIVATOR CAMTA"/>
    <property type="match status" value="1"/>
</dbReference>
<dbReference type="AlphaFoldDB" id="A0A1V9XHU1"/>
<evidence type="ECO:0000256" key="1">
    <source>
        <dbReference type="ARBA" id="ARBA00004123"/>
    </source>
</evidence>
<dbReference type="InterPro" id="IPR013783">
    <property type="entry name" value="Ig-like_fold"/>
</dbReference>
<accession>A0A1V9XHU1</accession>
<dbReference type="Proteomes" id="UP000192247">
    <property type="component" value="Unassembled WGS sequence"/>
</dbReference>
<reference evidence="12 13" key="1">
    <citation type="journal article" date="2017" name="Gigascience">
        <title>Draft genome of the honey bee ectoparasitic mite, Tropilaelaps mercedesae, is shaped by the parasitic life history.</title>
        <authorList>
            <person name="Dong X."/>
            <person name="Armstrong S.D."/>
            <person name="Xia D."/>
            <person name="Makepeace B.L."/>
            <person name="Darby A.C."/>
            <person name="Kadowaki T."/>
        </authorList>
    </citation>
    <scope>NUCLEOTIDE SEQUENCE [LARGE SCALE GENOMIC DNA]</scope>
    <source>
        <strain evidence="12">Wuxi-XJTLU</strain>
    </source>
</reference>
<proteinExistence type="inferred from homology"/>
<comment type="caution">
    <text evidence="12">The sequence shown here is derived from an EMBL/GenBank/DDBJ whole genome shotgun (WGS) entry which is preliminary data.</text>
</comment>
<evidence type="ECO:0000256" key="9">
    <source>
        <dbReference type="ARBA" id="ARBA00029480"/>
    </source>
</evidence>
<organism evidence="12 13">
    <name type="scientific">Tropilaelaps mercedesae</name>
    <dbReference type="NCBI Taxonomy" id="418985"/>
    <lineage>
        <taxon>Eukaryota</taxon>
        <taxon>Metazoa</taxon>
        <taxon>Ecdysozoa</taxon>
        <taxon>Arthropoda</taxon>
        <taxon>Chelicerata</taxon>
        <taxon>Arachnida</taxon>
        <taxon>Acari</taxon>
        <taxon>Parasitiformes</taxon>
        <taxon>Mesostigmata</taxon>
        <taxon>Gamasina</taxon>
        <taxon>Dermanyssoidea</taxon>
        <taxon>Laelapidae</taxon>
        <taxon>Tropilaelaps</taxon>
    </lineage>
</organism>
<feature type="region of interest" description="Disordered" evidence="10">
    <location>
        <begin position="61"/>
        <end position="131"/>
    </location>
</feature>
<sequence>MLVRLLSRFSGGSTSSNEVPVCDLNAMDFIEHDINGADEEVFNLDAFDMLTDLPNWDDFNVNADMPSGTHSAQTSKPHDEFPMPQQGSVSSPTASPVKSVLPAATTPAVGSAGHTDSAEIPEPGGFRASGGADITDYSPDWAYTEGGVKVLITGPWFQANSSTNQYSILFDGVSVPTTLVQSGVLRCFCPAHEPGLVSLQVAADGFVISNSVSFEYRDNAKLTAGAEQKTKNNFAVEEAALKFSLLERLESVETRLGPGQGNLRGLPANKGHHNGGGGGGGGGPLGALAVGG</sequence>
<name>A0A1V9XHU1_9ACAR</name>
<keyword evidence="7" id="KW-0804">Transcription</keyword>
<dbReference type="Gene3D" id="2.60.40.10">
    <property type="entry name" value="Immunoglobulins"/>
    <property type="match status" value="1"/>
</dbReference>
<evidence type="ECO:0000256" key="7">
    <source>
        <dbReference type="ARBA" id="ARBA00023163"/>
    </source>
</evidence>
<dbReference type="PANTHER" id="PTHR23335:SF1">
    <property type="entry name" value="CALMODULIN-BINDING TRANSCRIPTION ACTIVATOR, ISOFORM F"/>
    <property type="match status" value="1"/>
</dbReference>
<evidence type="ECO:0000259" key="11">
    <source>
        <dbReference type="Pfam" id="PF01833"/>
    </source>
</evidence>
<dbReference type="OrthoDB" id="407555at2759"/>
<protein>
    <submittedName>
        <fullName evidence="12">Calmodulin-binding transcription activator-like</fullName>
    </submittedName>
</protein>
<evidence type="ECO:0000313" key="13">
    <source>
        <dbReference type="Proteomes" id="UP000192247"/>
    </source>
</evidence>
<feature type="domain" description="IPT/TIG" evidence="11">
    <location>
        <begin position="134"/>
        <end position="216"/>
    </location>
</feature>
<dbReference type="Pfam" id="PF01833">
    <property type="entry name" value="TIG"/>
    <property type="match status" value="1"/>
</dbReference>
<gene>
    <name evidence="12" type="ORF">BIW11_09953</name>
</gene>
<comment type="subunit">
    <text evidence="9">May interact with calmodulin.</text>
</comment>
<evidence type="ECO:0000256" key="3">
    <source>
        <dbReference type="ARBA" id="ARBA00022737"/>
    </source>
</evidence>
<feature type="compositionally biased region" description="Gly residues" evidence="10">
    <location>
        <begin position="274"/>
        <end position="285"/>
    </location>
</feature>
<evidence type="ECO:0000256" key="2">
    <source>
        <dbReference type="ARBA" id="ARBA00008267"/>
    </source>
</evidence>
<dbReference type="SUPFAM" id="SSF81296">
    <property type="entry name" value="E set domains"/>
    <property type="match status" value="1"/>
</dbReference>
<comment type="subcellular location">
    <subcellularLocation>
        <location evidence="1">Nucleus</location>
    </subcellularLocation>
</comment>
<evidence type="ECO:0000256" key="10">
    <source>
        <dbReference type="SAM" id="MobiDB-lite"/>
    </source>
</evidence>
<dbReference type="EMBL" id="MNPL01010478">
    <property type="protein sequence ID" value="OQR73105.1"/>
    <property type="molecule type" value="Genomic_DNA"/>
</dbReference>
<keyword evidence="8" id="KW-0539">Nucleus</keyword>
<dbReference type="GO" id="GO:0003712">
    <property type="term" value="F:transcription coregulator activity"/>
    <property type="evidence" value="ECO:0007669"/>
    <property type="project" value="TreeGrafter"/>
</dbReference>
<dbReference type="InterPro" id="IPR002909">
    <property type="entry name" value="IPT_dom"/>
</dbReference>
<dbReference type="FunFam" id="2.60.40.10:FF:000089">
    <property type="entry name" value="calmodulin-binding transcription activator 2 isoform X1"/>
    <property type="match status" value="1"/>
</dbReference>
<comment type="similarity">
    <text evidence="2">Belongs to the CAMTA family.</text>
</comment>
<keyword evidence="6" id="KW-0010">Activator</keyword>
<evidence type="ECO:0000256" key="8">
    <source>
        <dbReference type="ARBA" id="ARBA00023242"/>
    </source>
</evidence>
<keyword evidence="13" id="KW-1185">Reference proteome</keyword>
<feature type="region of interest" description="Disordered" evidence="10">
    <location>
        <begin position="256"/>
        <end position="285"/>
    </location>
</feature>
<dbReference type="InParanoid" id="A0A1V9XHU1"/>
<dbReference type="GO" id="GO:0006357">
    <property type="term" value="P:regulation of transcription by RNA polymerase II"/>
    <property type="evidence" value="ECO:0007669"/>
    <property type="project" value="TreeGrafter"/>
</dbReference>
<keyword evidence="4" id="KW-0805">Transcription regulation</keyword>